<dbReference type="AlphaFoldDB" id="A0A9X3UK12"/>
<protein>
    <submittedName>
        <fullName evidence="2">Glycosyltransferase family 25 protein</fullName>
    </submittedName>
</protein>
<dbReference type="Proteomes" id="UP001151234">
    <property type="component" value="Unassembled WGS sequence"/>
</dbReference>
<sequence>MKTYLINLDRSPDRLEWFMRSTKDLNLDVVRIAGVDGSALADRELEDNRRKRRRPGVTLGRADIGCFLSHREAWRRVAEGQDRWAFIAEDDIHFAPGAERFFSSDNWIPVDADIIKAETVFNPTRITIRNNPRAFGHLLRSLLSSHWGAGGYFINAQCAANLVRWTEDVCDLPDNVLFDDSLEFFSRLRIYQIDPAICIQDNLINSTGKVGLGSVRIDANIEEGVTKQPVNTHKKRTVFASLLRVVARPFEHVWRQKKLLIAGQWIKIISFDNQRAG</sequence>
<proteinExistence type="predicted"/>
<evidence type="ECO:0000259" key="1">
    <source>
        <dbReference type="Pfam" id="PF01755"/>
    </source>
</evidence>
<comment type="caution">
    <text evidence="2">The sequence shown here is derived from an EMBL/GenBank/DDBJ whole genome shotgun (WGS) entry which is preliminary data.</text>
</comment>
<dbReference type="RefSeq" id="WP_267991216.1">
    <property type="nucleotide sequence ID" value="NZ_JAPJZI010000001.1"/>
</dbReference>
<gene>
    <name evidence="2" type="ORF">OQ273_14545</name>
</gene>
<feature type="domain" description="Glycosyl transferase family 25" evidence="1">
    <location>
        <begin position="2"/>
        <end position="169"/>
    </location>
</feature>
<organism evidence="2 3">
    <name type="scientific">Hoeflea prorocentri</name>
    <dbReference type="NCBI Taxonomy" id="1922333"/>
    <lineage>
        <taxon>Bacteria</taxon>
        <taxon>Pseudomonadati</taxon>
        <taxon>Pseudomonadota</taxon>
        <taxon>Alphaproteobacteria</taxon>
        <taxon>Hyphomicrobiales</taxon>
        <taxon>Rhizobiaceae</taxon>
        <taxon>Hoeflea</taxon>
    </lineage>
</organism>
<dbReference type="Pfam" id="PF01755">
    <property type="entry name" value="Glyco_transf_25"/>
    <property type="match status" value="1"/>
</dbReference>
<evidence type="ECO:0000313" key="2">
    <source>
        <dbReference type="EMBL" id="MDA5399797.1"/>
    </source>
</evidence>
<keyword evidence="3" id="KW-1185">Reference proteome</keyword>
<reference evidence="2" key="1">
    <citation type="submission" date="2022-11" db="EMBL/GenBank/DDBJ databases">
        <title>Draft genome sequence of Hoeflea poritis E7-10 and Hoeflea prorocentri PM5-8, separated from scleractinian coral Porites lutea and marine dinoflagellate.</title>
        <authorList>
            <person name="Zhang G."/>
            <person name="Wei Q."/>
            <person name="Cai L."/>
        </authorList>
    </citation>
    <scope>NUCLEOTIDE SEQUENCE</scope>
    <source>
        <strain evidence="2">PM5-8</strain>
    </source>
</reference>
<dbReference type="InterPro" id="IPR002654">
    <property type="entry name" value="Glyco_trans_25"/>
</dbReference>
<dbReference type="EMBL" id="JAPJZI010000001">
    <property type="protein sequence ID" value="MDA5399797.1"/>
    <property type="molecule type" value="Genomic_DNA"/>
</dbReference>
<dbReference type="CDD" id="cd06532">
    <property type="entry name" value="Glyco_transf_25"/>
    <property type="match status" value="1"/>
</dbReference>
<name>A0A9X3UK12_9HYPH</name>
<accession>A0A9X3UK12</accession>
<evidence type="ECO:0000313" key="3">
    <source>
        <dbReference type="Proteomes" id="UP001151234"/>
    </source>
</evidence>